<reference evidence="2" key="1">
    <citation type="submission" date="2022-07" db="EMBL/GenBank/DDBJ databases">
        <authorList>
            <person name="Macas J."/>
            <person name="Novak P."/>
            <person name="Neumann P."/>
        </authorList>
    </citation>
    <scope>NUCLEOTIDE SEQUENCE</scope>
</reference>
<proteinExistence type="predicted"/>
<keyword evidence="3" id="KW-1185">Reference proteome</keyword>
<evidence type="ECO:0000313" key="2">
    <source>
        <dbReference type="EMBL" id="CAH9092114.1"/>
    </source>
</evidence>
<feature type="region of interest" description="Disordered" evidence="1">
    <location>
        <begin position="65"/>
        <end position="89"/>
    </location>
</feature>
<feature type="region of interest" description="Disordered" evidence="1">
    <location>
        <begin position="1"/>
        <end position="23"/>
    </location>
</feature>
<feature type="compositionally biased region" description="Polar residues" evidence="1">
    <location>
        <begin position="1"/>
        <end position="15"/>
    </location>
</feature>
<name>A0A9P0Z785_CUSEU</name>
<dbReference type="Proteomes" id="UP001152484">
    <property type="component" value="Unassembled WGS sequence"/>
</dbReference>
<dbReference type="OrthoDB" id="1310880at2759"/>
<gene>
    <name evidence="2" type="ORF">CEURO_LOCUS11849</name>
</gene>
<dbReference type="AlphaFoldDB" id="A0A9P0Z785"/>
<protein>
    <submittedName>
        <fullName evidence="2">Uncharacterized protein</fullName>
    </submittedName>
</protein>
<organism evidence="2 3">
    <name type="scientific">Cuscuta europaea</name>
    <name type="common">European dodder</name>
    <dbReference type="NCBI Taxonomy" id="41803"/>
    <lineage>
        <taxon>Eukaryota</taxon>
        <taxon>Viridiplantae</taxon>
        <taxon>Streptophyta</taxon>
        <taxon>Embryophyta</taxon>
        <taxon>Tracheophyta</taxon>
        <taxon>Spermatophyta</taxon>
        <taxon>Magnoliopsida</taxon>
        <taxon>eudicotyledons</taxon>
        <taxon>Gunneridae</taxon>
        <taxon>Pentapetalae</taxon>
        <taxon>asterids</taxon>
        <taxon>lamiids</taxon>
        <taxon>Solanales</taxon>
        <taxon>Convolvulaceae</taxon>
        <taxon>Cuscuteae</taxon>
        <taxon>Cuscuta</taxon>
        <taxon>Cuscuta subgen. Cuscuta</taxon>
    </lineage>
</organism>
<evidence type="ECO:0000256" key="1">
    <source>
        <dbReference type="SAM" id="MobiDB-lite"/>
    </source>
</evidence>
<comment type="caution">
    <text evidence="2">The sequence shown here is derived from an EMBL/GenBank/DDBJ whole genome shotgun (WGS) entry which is preliminary data.</text>
</comment>
<dbReference type="EMBL" id="CAMAPE010000027">
    <property type="protein sequence ID" value="CAH9092114.1"/>
    <property type="molecule type" value="Genomic_DNA"/>
</dbReference>
<accession>A0A9P0Z785</accession>
<sequence>MFIISSPQSRISNLPSEMDQENEASHEVFAHDKRSGSSIIAALENRDAKRRSIGLAEDSSTLLAESPGVTKLDPPPTSVLNPSKSLAPRIPPTKQQLKDMGSMLACLDDDHGLESFIYCISSVKDTKAAEDVLIAAGYEKGSKEYMSRYDSLMSFQRSYGYTVKRKNLDISAGVRFEALLDEDGDLSIGKVQKHRMG</sequence>
<evidence type="ECO:0000313" key="3">
    <source>
        <dbReference type="Proteomes" id="UP001152484"/>
    </source>
</evidence>